<name>A0A7J9K688_9ROSI</name>
<keyword evidence="3" id="KW-1185">Reference proteome</keyword>
<gene>
    <name evidence="2" type="ORF">Goarm_001837</name>
</gene>
<organism evidence="2 3">
    <name type="scientific">Gossypium armourianum</name>
    <dbReference type="NCBI Taxonomy" id="34283"/>
    <lineage>
        <taxon>Eukaryota</taxon>
        <taxon>Viridiplantae</taxon>
        <taxon>Streptophyta</taxon>
        <taxon>Embryophyta</taxon>
        <taxon>Tracheophyta</taxon>
        <taxon>Spermatophyta</taxon>
        <taxon>Magnoliopsida</taxon>
        <taxon>eudicotyledons</taxon>
        <taxon>Gunneridae</taxon>
        <taxon>Pentapetalae</taxon>
        <taxon>rosids</taxon>
        <taxon>malvids</taxon>
        <taxon>Malvales</taxon>
        <taxon>Malvaceae</taxon>
        <taxon>Malvoideae</taxon>
        <taxon>Gossypium</taxon>
    </lineage>
</organism>
<accession>A0A7J9K688</accession>
<evidence type="ECO:0000256" key="1">
    <source>
        <dbReference type="SAM" id="Phobius"/>
    </source>
</evidence>
<feature type="transmembrane region" description="Helical" evidence="1">
    <location>
        <begin position="12"/>
        <end position="32"/>
    </location>
</feature>
<proteinExistence type="predicted"/>
<keyword evidence="1" id="KW-0812">Transmembrane</keyword>
<protein>
    <submittedName>
        <fullName evidence="2">Uncharacterized protein</fullName>
    </submittedName>
</protein>
<keyword evidence="1" id="KW-1133">Transmembrane helix</keyword>
<dbReference type="EMBL" id="JABFAE010000012">
    <property type="protein sequence ID" value="MBA0841985.1"/>
    <property type="molecule type" value="Genomic_DNA"/>
</dbReference>
<sequence length="36" mass="4389">MYLELRRYGWSTYCAFWLVLHGSYLALDILGFRNFL</sequence>
<dbReference type="Proteomes" id="UP000593575">
    <property type="component" value="Unassembled WGS sequence"/>
</dbReference>
<evidence type="ECO:0000313" key="3">
    <source>
        <dbReference type="Proteomes" id="UP000593575"/>
    </source>
</evidence>
<dbReference type="AlphaFoldDB" id="A0A7J9K688"/>
<reference evidence="2 3" key="1">
    <citation type="journal article" date="2019" name="Genome Biol. Evol.">
        <title>Insights into the evolution of the New World diploid cottons (Gossypium, subgenus Houzingenia) based on genome sequencing.</title>
        <authorList>
            <person name="Grover C.E."/>
            <person name="Arick M.A. 2nd"/>
            <person name="Thrash A."/>
            <person name="Conover J.L."/>
            <person name="Sanders W.S."/>
            <person name="Peterson D.G."/>
            <person name="Frelichowski J.E."/>
            <person name="Scheffler J.A."/>
            <person name="Scheffler B.E."/>
            <person name="Wendel J.F."/>
        </authorList>
    </citation>
    <scope>NUCLEOTIDE SEQUENCE [LARGE SCALE GENOMIC DNA]</scope>
    <source>
        <strain evidence="2">6</strain>
        <tissue evidence="2">Leaf</tissue>
    </source>
</reference>
<keyword evidence="1" id="KW-0472">Membrane</keyword>
<comment type="caution">
    <text evidence="2">The sequence shown here is derived from an EMBL/GenBank/DDBJ whole genome shotgun (WGS) entry which is preliminary data.</text>
</comment>
<evidence type="ECO:0000313" key="2">
    <source>
        <dbReference type="EMBL" id="MBA0841985.1"/>
    </source>
</evidence>